<evidence type="ECO:0008006" key="6">
    <source>
        <dbReference type="Google" id="ProtNLM"/>
    </source>
</evidence>
<evidence type="ECO:0000256" key="1">
    <source>
        <dbReference type="ARBA" id="ARBA00006484"/>
    </source>
</evidence>
<keyword evidence="2" id="KW-0560">Oxidoreductase</keyword>
<accession>A0AAY4CF13</accession>
<dbReference type="Proteomes" id="UP000694580">
    <property type="component" value="Chromosome 13"/>
</dbReference>
<dbReference type="InterPro" id="IPR020904">
    <property type="entry name" value="Sc_DH/Rdtase_CS"/>
</dbReference>
<dbReference type="PANTHER" id="PTHR44279:SF2">
    <property type="entry name" value="HYDROXYSTEROID (11-BETA) DEHYDROGENASE 1-LIKE B-RELATED"/>
    <property type="match status" value="1"/>
</dbReference>
<keyword evidence="3" id="KW-0732">Signal</keyword>
<dbReference type="Pfam" id="PF00106">
    <property type="entry name" value="adh_short"/>
    <property type="match status" value="1"/>
</dbReference>
<dbReference type="AlphaFoldDB" id="A0AAY4CF13"/>
<sequence>MGLTAKLFIVAGLGAAFLVARWKDPAFDVESLKGARVLVTGASMGIGEQIAYHLAKAGAQIVITARRGHVLEKVVQKCLDLGAQKALFIPADMSVVADPDRVVTFAVDQLGGLDYLVLNHIGPSPFAMWDGDVEHVRWLMQVNFISFVQMTQKALPFLEQSKGSLMAVSSMLGKVCSPLALPYTATKFAINGFFGSLRHELAMKKSNVSISVCTLGLIDTESAMEKIKPYSDMPGHPASEAAWSIIQAGAKRQAESHYPSYTYYAGLFIDFVPSLRDYMIQNLYHYEP</sequence>
<dbReference type="Ensembl" id="ENSDCDT00010038597.1">
    <property type="protein sequence ID" value="ENSDCDP00010031196.1"/>
    <property type="gene ID" value="ENSDCDG00010019886.1"/>
</dbReference>
<dbReference type="InterPro" id="IPR002347">
    <property type="entry name" value="SDR_fam"/>
</dbReference>
<reference evidence="4" key="3">
    <citation type="submission" date="2025-09" db="UniProtKB">
        <authorList>
            <consortium name="Ensembl"/>
        </authorList>
    </citation>
    <scope>IDENTIFICATION</scope>
</reference>
<dbReference type="SUPFAM" id="SSF51735">
    <property type="entry name" value="NAD(P)-binding Rossmann-fold domains"/>
    <property type="match status" value="1"/>
</dbReference>
<gene>
    <name evidence="4" type="primary">hsd11b1la</name>
</gene>
<feature type="chain" id="PRO_5044303202" description="Hydroxysteroid 11-beta-dehydrogenase 1-like protein" evidence="3">
    <location>
        <begin position="23"/>
        <end position="288"/>
    </location>
</feature>
<dbReference type="PRINTS" id="PR00081">
    <property type="entry name" value="GDHRDH"/>
</dbReference>
<dbReference type="GeneID" id="114802495"/>
<evidence type="ECO:0000313" key="5">
    <source>
        <dbReference type="Proteomes" id="UP000694580"/>
    </source>
</evidence>
<reference evidence="4 5" key="1">
    <citation type="submission" date="2020-06" db="EMBL/GenBank/DDBJ databases">
        <authorList>
            <consortium name="Wellcome Sanger Institute Data Sharing"/>
        </authorList>
    </citation>
    <scope>NUCLEOTIDE SEQUENCE [LARGE SCALE GENOMIC DNA]</scope>
</reference>
<protein>
    <recommendedName>
        <fullName evidence="6">Hydroxysteroid 11-beta-dehydrogenase 1-like protein</fullName>
    </recommendedName>
</protein>
<dbReference type="PANTHER" id="PTHR44279">
    <property type="entry name" value="HYDROXYSTEROID (11-BETA) DEHYDROGENASE 1-LIKE B-RELATED"/>
    <property type="match status" value="1"/>
</dbReference>
<keyword evidence="5" id="KW-1185">Reference proteome</keyword>
<evidence type="ECO:0000256" key="3">
    <source>
        <dbReference type="SAM" id="SignalP"/>
    </source>
</evidence>
<comment type="similarity">
    <text evidence="1">Belongs to the short-chain dehydrogenases/reductases (SDR) family.</text>
</comment>
<dbReference type="InterPro" id="IPR051253">
    <property type="entry name" value="11-beta-HSD"/>
</dbReference>
<dbReference type="RefSeq" id="XP_028857285.1">
    <property type="nucleotide sequence ID" value="XM_029001452.1"/>
</dbReference>
<organism evidence="4 5">
    <name type="scientific">Denticeps clupeoides</name>
    <name type="common">denticle herring</name>
    <dbReference type="NCBI Taxonomy" id="299321"/>
    <lineage>
        <taxon>Eukaryota</taxon>
        <taxon>Metazoa</taxon>
        <taxon>Chordata</taxon>
        <taxon>Craniata</taxon>
        <taxon>Vertebrata</taxon>
        <taxon>Euteleostomi</taxon>
        <taxon>Actinopterygii</taxon>
        <taxon>Neopterygii</taxon>
        <taxon>Teleostei</taxon>
        <taxon>Clupei</taxon>
        <taxon>Clupeiformes</taxon>
        <taxon>Denticipitoidei</taxon>
        <taxon>Denticipitidae</taxon>
        <taxon>Denticeps</taxon>
    </lineage>
</organism>
<dbReference type="GO" id="GO:0016491">
    <property type="term" value="F:oxidoreductase activity"/>
    <property type="evidence" value="ECO:0007669"/>
    <property type="project" value="UniProtKB-KW"/>
</dbReference>
<dbReference type="PROSITE" id="PS00061">
    <property type="entry name" value="ADH_SHORT"/>
    <property type="match status" value="1"/>
</dbReference>
<dbReference type="GeneTree" id="ENSGT00940000162487"/>
<feature type="signal peptide" evidence="3">
    <location>
        <begin position="1"/>
        <end position="22"/>
    </location>
</feature>
<dbReference type="InterPro" id="IPR036291">
    <property type="entry name" value="NAD(P)-bd_dom_sf"/>
</dbReference>
<evidence type="ECO:0000256" key="2">
    <source>
        <dbReference type="ARBA" id="ARBA00023002"/>
    </source>
</evidence>
<reference evidence="4" key="2">
    <citation type="submission" date="2025-08" db="UniProtKB">
        <authorList>
            <consortium name="Ensembl"/>
        </authorList>
    </citation>
    <scope>IDENTIFICATION</scope>
</reference>
<evidence type="ECO:0000313" key="4">
    <source>
        <dbReference type="Ensembl" id="ENSDCDP00010031196.1"/>
    </source>
</evidence>
<dbReference type="Gene3D" id="3.40.50.720">
    <property type="entry name" value="NAD(P)-binding Rossmann-like Domain"/>
    <property type="match status" value="1"/>
</dbReference>
<name>A0AAY4CF13_9TELE</name>
<proteinExistence type="inferred from homology"/>